<keyword evidence="6" id="KW-1185">Reference proteome</keyword>
<organism evidence="5 6">
    <name type="scientific">Coprothermobacter proteolyticus (strain ATCC 35245 / DSM 5265 / OCM 4 / BT)</name>
    <dbReference type="NCBI Taxonomy" id="309798"/>
    <lineage>
        <taxon>Bacteria</taxon>
        <taxon>Pseudomonadati</taxon>
        <taxon>Coprothermobacterota</taxon>
        <taxon>Coprothermobacteria</taxon>
        <taxon>Coprothermobacterales</taxon>
        <taxon>Coprothermobacteraceae</taxon>
        <taxon>Coprothermobacter</taxon>
    </lineage>
</organism>
<evidence type="ECO:0000256" key="2">
    <source>
        <dbReference type="ARBA" id="ARBA00022679"/>
    </source>
</evidence>
<name>B5YA15_COPPD</name>
<accession>B5YA15</accession>
<dbReference type="Proteomes" id="UP000001732">
    <property type="component" value="Chromosome"/>
</dbReference>
<protein>
    <submittedName>
        <fullName evidence="5">Phosphate butyryltransferase</fullName>
        <ecNumber evidence="5">2.3.1.19</ecNumber>
    </submittedName>
</protein>
<dbReference type="InterPro" id="IPR012147">
    <property type="entry name" value="P_Ac_Bu_trans"/>
</dbReference>
<dbReference type="PANTHER" id="PTHR43356">
    <property type="entry name" value="PHOSPHATE ACETYLTRANSFERASE"/>
    <property type="match status" value="1"/>
</dbReference>
<dbReference type="OrthoDB" id="9774179at2"/>
<dbReference type="eggNOG" id="COG0280">
    <property type="taxonomic scope" value="Bacteria"/>
</dbReference>
<dbReference type="GO" id="GO:0019605">
    <property type="term" value="P:butyrate metabolic process"/>
    <property type="evidence" value="ECO:0007669"/>
    <property type="project" value="InterPro"/>
</dbReference>
<reference evidence="6" key="1">
    <citation type="submission" date="2008-08" db="EMBL/GenBank/DDBJ databases">
        <title>The complete genome sequence of Coprothermobacter proteolyticus strain ATCC 5245 / DSM 5265 / BT.</title>
        <authorList>
            <person name="Dodson R.J."/>
            <person name="Durkin A.S."/>
            <person name="Wu M."/>
            <person name="Eisen J."/>
            <person name="Sutton G."/>
        </authorList>
    </citation>
    <scope>NUCLEOTIDE SEQUENCE [LARGE SCALE GENOMIC DNA]</scope>
    <source>
        <strain evidence="6">ATCC 35245 / DSM 5265 / OCM 4 / BT</strain>
    </source>
</reference>
<evidence type="ECO:0000256" key="3">
    <source>
        <dbReference type="ARBA" id="ARBA00023315"/>
    </source>
</evidence>
<keyword evidence="3 5" id="KW-0012">Acyltransferase</keyword>
<dbReference type="STRING" id="309798.COPRO5265_1311"/>
<dbReference type="InterPro" id="IPR002505">
    <property type="entry name" value="PTA_PTB"/>
</dbReference>
<feature type="domain" description="Phosphate acetyl/butaryl transferase" evidence="4">
    <location>
        <begin position="76"/>
        <end position="295"/>
    </location>
</feature>
<dbReference type="HOGENOM" id="CLU_056531_0_0_9"/>
<keyword evidence="2 5" id="KW-0808">Transferase</keyword>
<dbReference type="EC" id="2.3.1.19" evidence="5"/>
<dbReference type="NCBIfam" id="NF006045">
    <property type="entry name" value="PRK08190.1"/>
    <property type="match status" value="1"/>
</dbReference>
<dbReference type="AlphaFoldDB" id="B5YA15"/>
<dbReference type="InterPro" id="IPR050500">
    <property type="entry name" value="Phos_Acetyltrans/Butyryltrans"/>
</dbReference>
<comment type="similarity">
    <text evidence="1">Belongs to the phosphate acetyltransferase and butyryltransferase family.</text>
</comment>
<sequence>MKNFDELLESVKKANPVKVAVAQANDMEVIETVKMATEKGIAQFYLVGDAKEIQEKCQQLNVDMNKVEIIDEPELENAPRAAVSLVSSGKAQVVMKGLIHTADYLRAILDKEIGLRKDKSLLSHVGVFQVPAFDRFIILTDAAMIIAPDLQQKVSIIENAVVVARALGIEMPKVAALSAVETVNPDMVSSVEAAILAKMSERGQIKNCIVDGPLAFDNAISKEAAEHKGIKSPVAGAADILLVPDIEAGNILYKSFTYAAGASMAGIVVGAKAPVVLTSRADTAESKLYSIALAVQVANSQSQ</sequence>
<reference evidence="5 6" key="2">
    <citation type="journal article" date="2014" name="Genome Announc.">
        <title>Complete Genome Sequence of Coprothermobacter proteolyticus DSM 5265.</title>
        <authorList>
            <person name="Alexiev A."/>
            <person name="Coil D.A."/>
            <person name="Badger J.H."/>
            <person name="Enticknap J."/>
            <person name="Ward N."/>
            <person name="Robb F.T."/>
            <person name="Eisen J.A."/>
        </authorList>
    </citation>
    <scope>NUCLEOTIDE SEQUENCE [LARGE SCALE GENOMIC DNA]</scope>
    <source>
        <strain evidence="6">ATCC 35245 / DSM 5265 / OCM 4 / BT</strain>
    </source>
</reference>
<evidence type="ECO:0000256" key="1">
    <source>
        <dbReference type="ARBA" id="ARBA00005656"/>
    </source>
</evidence>
<dbReference type="EMBL" id="CP001145">
    <property type="protein sequence ID" value="ACI17729.1"/>
    <property type="molecule type" value="Genomic_DNA"/>
</dbReference>
<dbReference type="GO" id="GO:0050182">
    <property type="term" value="F:phosphate butyryltransferase activity"/>
    <property type="evidence" value="ECO:0007669"/>
    <property type="project" value="UniProtKB-EC"/>
</dbReference>
<evidence type="ECO:0000313" key="5">
    <source>
        <dbReference type="EMBL" id="ACI17729.1"/>
    </source>
</evidence>
<dbReference type="SUPFAM" id="SSF53659">
    <property type="entry name" value="Isocitrate/Isopropylmalate dehydrogenase-like"/>
    <property type="match status" value="1"/>
</dbReference>
<dbReference type="PANTHER" id="PTHR43356:SF2">
    <property type="entry name" value="PHOSPHATE ACETYLTRANSFERASE"/>
    <property type="match status" value="1"/>
</dbReference>
<evidence type="ECO:0000259" key="4">
    <source>
        <dbReference type="Pfam" id="PF01515"/>
    </source>
</evidence>
<dbReference type="PIRSF" id="PIRSF000428">
    <property type="entry name" value="P_Ac_trans"/>
    <property type="match status" value="1"/>
</dbReference>
<proteinExistence type="inferred from homology"/>
<dbReference type="NCBIfam" id="TIGR02706">
    <property type="entry name" value="P_butyryltrans"/>
    <property type="match status" value="1"/>
</dbReference>
<dbReference type="Pfam" id="PF01515">
    <property type="entry name" value="PTA_PTB"/>
    <property type="match status" value="2"/>
</dbReference>
<dbReference type="Gene3D" id="3.40.718.10">
    <property type="entry name" value="Isopropylmalate Dehydrogenase"/>
    <property type="match status" value="1"/>
</dbReference>
<dbReference type="KEGG" id="cpo:COPRO5265_1311"/>
<dbReference type="InterPro" id="IPR014079">
    <property type="entry name" value="Phosphate_butyryltransferase"/>
</dbReference>
<dbReference type="RefSeq" id="WP_012544381.1">
    <property type="nucleotide sequence ID" value="NC_011295.1"/>
</dbReference>
<gene>
    <name evidence="5" type="primary">ptb2</name>
    <name evidence="5" type="ordered locus">COPRO5265_1311</name>
</gene>
<dbReference type="NCBIfam" id="NF004472">
    <property type="entry name" value="PRK05805.1"/>
    <property type="match status" value="1"/>
</dbReference>
<feature type="domain" description="Phosphate acetyl/butaryl transferase" evidence="4">
    <location>
        <begin position="8"/>
        <end position="74"/>
    </location>
</feature>
<evidence type="ECO:0000313" key="6">
    <source>
        <dbReference type="Proteomes" id="UP000001732"/>
    </source>
</evidence>